<evidence type="ECO:0000256" key="11">
    <source>
        <dbReference type="HAMAP-Rule" id="MF_00303"/>
    </source>
</evidence>
<evidence type="ECO:0000256" key="1">
    <source>
        <dbReference type="ARBA" id="ARBA00000971"/>
    </source>
</evidence>
<dbReference type="OrthoDB" id="9767721at2"/>
<dbReference type="GO" id="GO:0005737">
    <property type="term" value="C:cytoplasm"/>
    <property type="evidence" value="ECO:0007669"/>
    <property type="project" value="UniProtKB-SubCell"/>
</dbReference>
<dbReference type="InterPro" id="IPR005215">
    <property type="entry name" value="Trig_fac"/>
</dbReference>
<dbReference type="Pfam" id="PF05698">
    <property type="entry name" value="Trigger_C"/>
    <property type="match status" value="1"/>
</dbReference>
<dbReference type="InterPro" id="IPR046357">
    <property type="entry name" value="PPIase_dom_sf"/>
</dbReference>
<evidence type="ECO:0000256" key="4">
    <source>
        <dbReference type="ARBA" id="ARBA00016902"/>
    </source>
</evidence>
<dbReference type="AlphaFoldDB" id="A0A0M2H5Q4"/>
<comment type="catalytic activity">
    <reaction evidence="1 11 12">
        <text>[protein]-peptidylproline (omega=180) = [protein]-peptidylproline (omega=0)</text>
        <dbReference type="Rhea" id="RHEA:16237"/>
        <dbReference type="Rhea" id="RHEA-COMP:10747"/>
        <dbReference type="Rhea" id="RHEA-COMP:10748"/>
        <dbReference type="ChEBI" id="CHEBI:83833"/>
        <dbReference type="ChEBI" id="CHEBI:83834"/>
        <dbReference type="EC" id="5.2.1.8"/>
    </reaction>
</comment>
<dbReference type="SUPFAM" id="SSF109998">
    <property type="entry name" value="Triger factor/SurA peptide-binding domain-like"/>
    <property type="match status" value="1"/>
</dbReference>
<comment type="caution">
    <text evidence="15">The sequence shown here is derived from an EMBL/GenBank/DDBJ whole genome shotgun (WGS) entry which is preliminary data.</text>
</comment>
<feature type="domain" description="PPIase FKBP-type" evidence="14">
    <location>
        <begin position="167"/>
        <end position="213"/>
    </location>
</feature>
<evidence type="ECO:0000256" key="5">
    <source>
        <dbReference type="ARBA" id="ARBA00022618"/>
    </source>
</evidence>
<keyword evidence="6 11" id="KW-0697">Rotamase</keyword>
<dbReference type="Gene3D" id="1.10.3120.10">
    <property type="entry name" value="Trigger factor, C-terminal domain"/>
    <property type="match status" value="1"/>
</dbReference>
<evidence type="ECO:0000256" key="10">
    <source>
        <dbReference type="ARBA" id="ARBA00029986"/>
    </source>
</evidence>
<feature type="compositionally biased region" description="Basic residues" evidence="13">
    <location>
        <begin position="462"/>
        <end position="471"/>
    </location>
</feature>
<dbReference type="PATRIC" id="fig|69370.6.peg.4130"/>
<dbReference type="RefSeq" id="WP_045302775.1">
    <property type="nucleotide sequence ID" value="NZ_JYJA01000041.1"/>
</dbReference>
<dbReference type="Proteomes" id="UP000034098">
    <property type="component" value="Unassembled WGS sequence"/>
</dbReference>
<dbReference type="SUPFAM" id="SSF54534">
    <property type="entry name" value="FKBP-like"/>
    <property type="match status" value="1"/>
</dbReference>
<evidence type="ECO:0000259" key="14">
    <source>
        <dbReference type="PROSITE" id="PS50059"/>
    </source>
</evidence>
<comment type="domain">
    <text evidence="11">Consists of 3 domains; the N-terminus binds the ribosome, the middle domain has PPIase activity, while the C-terminus has intrinsic chaperone activity on its own.</text>
</comment>
<evidence type="ECO:0000256" key="2">
    <source>
        <dbReference type="ARBA" id="ARBA00005464"/>
    </source>
</evidence>
<evidence type="ECO:0000313" key="16">
    <source>
        <dbReference type="Proteomes" id="UP000034098"/>
    </source>
</evidence>
<dbReference type="GO" id="GO:0051083">
    <property type="term" value="P:'de novo' cotranslational protein folding"/>
    <property type="evidence" value="ECO:0007669"/>
    <property type="project" value="TreeGrafter"/>
</dbReference>
<reference evidence="15 16" key="1">
    <citation type="submission" date="2015-02" db="EMBL/GenBank/DDBJ databases">
        <title>Draft genome sequences of ten Microbacterium spp. with emphasis on heavy metal contaminated environments.</title>
        <authorList>
            <person name="Corretto E."/>
        </authorList>
    </citation>
    <scope>NUCLEOTIDE SEQUENCE [LARGE SCALE GENOMIC DNA]</scope>
    <source>
        <strain evidence="15 16">DSM 8608</strain>
    </source>
</reference>
<dbReference type="GO" id="GO:0043022">
    <property type="term" value="F:ribosome binding"/>
    <property type="evidence" value="ECO:0007669"/>
    <property type="project" value="TreeGrafter"/>
</dbReference>
<keyword evidence="16" id="KW-1185">Reference proteome</keyword>
<keyword evidence="9 11" id="KW-0131">Cell cycle</keyword>
<evidence type="ECO:0000313" key="15">
    <source>
        <dbReference type="EMBL" id="KJL39860.1"/>
    </source>
</evidence>
<evidence type="ECO:0000256" key="13">
    <source>
        <dbReference type="SAM" id="MobiDB-lite"/>
    </source>
</evidence>
<evidence type="ECO:0000256" key="7">
    <source>
        <dbReference type="ARBA" id="ARBA00023186"/>
    </source>
</evidence>
<protein>
    <recommendedName>
        <fullName evidence="4 11">Trigger factor</fullName>
        <shortName evidence="11">TF</shortName>
        <ecNumber evidence="3 11">5.2.1.8</ecNumber>
    </recommendedName>
    <alternativeName>
        <fullName evidence="10 11">PPIase</fullName>
    </alternativeName>
</protein>
<dbReference type="Gene3D" id="3.30.70.1050">
    <property type="entry name" value="Trigger factor ribosome-binding domain"/>
    <property type="match status" value="1"/>
</dbReference>
<name>A0A0M2H5Q4_MICTR</name>
<dbReference type="NCBIfam" id="TIGR00115">
    <property type="entry name" value="tig"/>
    <property type="match status" value="1"/>
</dbReference>
<dbReference type="PANTHER" id="PTHR30560:SF3">
    <property type="entry name" value="TRIGGER FACTOR-LIKE PROTEIN TIG, CHLOROPLASTIC"/>
    <property type="match status" value="1"/>
</dbReference>
<dbReference type="EMBL" id="JYJA01000041">
    <property type="protein sequence ID" value="KJL39860.1"/>
    <property type="molecule type" value="Genomic_DNA"/>
</dbReference>
<dbReference type="Gene3D" id="3.10.50.40">
    <property type="match status" value="1"/>
</dbReference>
<keyword evidence="5 11" id="KW-0132">Cell division</keyword>
<proteinExistence type="inferred from homology"/>
<keyword evidence="8 11" id="KW-0413">Isomerase</keyword>
<dbReference type="PROSITE" id="PS50059">
    <property type="entry name" value="FKBP_PPIASE"/>
    <property type="match status" value="1"/>
</dbReference>
<evidence type="ECO:0000256" key="9">
    <source>
        <dbReference type="ARBA" id="ARBA00023306"/>
    </source>
</evidence>
<dbReference type="GO" id="GO:0044183">
    <property type="term" value="F:protein folding chaperone"/>
    <property type="evidence" value="ECO:0007669"/>
    <property type="project" value="TreeGrafter"/>
</dbReference>
<dbReference type="InterPro" id="IPR037041">
    <property type="entry name" value="Trigger_fac_C_sf"/>
</dbReference>
<feature type="region of interest" description="Disordered" evidence="13">
    <location>
        <begin position="443"/>
        <end position="509"/>
    </location>
</feature>
<dbReference type="Pfam" id="PF05697">
    <property type="entry name" value="Trigger_N"/>
    <property type="match status" value="1"/>
</dbReference>
<evidence type="ECO:0000256" key="3">
    <source>
        <dbReference type="ARBA" id="ARBA00013194"/>
    </source>
</evidence>
<dbReference type="PANTHER" id="PTHR30560">
    <property type="entry name" value="TRIGGER FACTOR CHAPERONE AND PEPTIDYL-PROLYL CIS/TRANS ISOMERASE"/>
    <property type="match status" value="1"/>
</dbReference>
<sequence>MVNSTVEKLSPTRVKLHITVSPDELKPSIKHAYEHIAQDVQIPGFRKGKVPAPIIDQRIGRVAVLEHAVSEGLDTFYREAAAAHELRVLGRPSAEVTEWPNEKDFSGDLEVTVEVDVRPEFDLPSFEGTTVEVEAVEVDEAAIDEELDRLRGRFGTLVTVDRPAATGDFVELDLVAAIDGNEIDRAEGVSYEVGSGELLEGIDEAIDSLTAGEDTTFRSKLVGGDHAGEEAEVSVTVKAVKERELPEADDDFAQIASEFDTIAELRDSLKERVGQQGAFTQGSAARDKLIETLLEQVEIPVPPQLIEDEVHNHLEGEGRLEDDVHRAEVAEASEKQFKTQMLLDKIAESVDVQVSQDELTQYLVQSAAQYGMAPQDFVNALQEGNQLPAIIGEVARNKALAVALGKVNVVDTNGKPVDLSGFVATEDEEEVVEEAEEIADAAADAEAVIEAEEAEAADKPAKKAPARKPAAKKAAAEDDASAEKAPAKKPAAKKPAAKKAPAKKAADAE</sequence>
<comment type="similarity">
    <text evidence="2 11">Belongs to the FKBP-type PPIase family. Tig subfamily.</text>
</comment>
<dbReference type="GO" id="GO:0051301">
    <property type="term" value="P:cell division"/>
    <property type="evidence" value="ECO:0007669"/>
    <property type="project" value="UniProtKB-KW"/>
</dbReference>
<dbReference type="HAMAP" id="MF_00303">
    <property type="entry name" value="Trigger_factor_Tig"/>
    <property type="match status" value="1"/>
</dbReference>
<dbReference type="GO" id="GO:0003755">
    <property type="term" value="F:peptidyl-prolyl cis-trans isomerase activity"/>
    <property type="evidence" value="ECO:0007669"/>
    <property type="project" value="UniProtKB-UniRule"/>
</dbReference>
<keyword evidence="7 11" id="KW-0143">Chaperone</keyword>
<keyword evidence="11" id="KW-0963">Cytoplasm</keyword>
<gene>
    <name evidence="11 15" type="primary">tig</name>
    <name evidence="15" type="ORF">RS82_04069</name>
</gene>
<dbReference type="InterPro" id="IPR001179">
    <property type="entry name" value="PPIase_FKBP_dom"/>
</dbReference>
<evidence type="ECO:0000256" key="6">
    <source>
        <dbReference type="ARBA" id="ARBA00023110"/>
    </source>
</evidence>
<comment type="subcellular location">
    <subcellularLocation>
        <location evidence="11">Cytoplasm</location>
    </subcellularLocation>
    <text evidence="11">About half TF is bound to the ribosome near the polypeptide exit tunnel while the other half is free in the cytoplasm.</text>
</comment>
<dbReference type="InterPro" id="IPR036611">
    <property type="entry name" value="Trigger_fac_ribosome-bd_sf"/>
</dbReference>
<dbReference type="InterPro" id="IPR008881">
    <property type="entry name" value="Trigger_fac_ribosome-bd_bac"/>
</dbReference>
<dbReference type="GO" id="GO:0043335">
    <property type="term" value="P:protein unfolding"/>
    <property type="evidence" value="ECO:0007669"/>
    <property type="project" value="TreeGrafter"/>
</dbReference>
<accession>A0A0M2H5Q4</accession>
<feature type="compositionally biased region" description="Basic residues" evidence="13">
    <location>
        <begin position="490"/>
        <end position="502"/>
    </location>
</feature>
<evidence type="ECO:0000256" key="12">
    <source>
        <dbReference type="PROSITE-ProRule" id="PRU00277"/>
    </source>
</evidence>
<evidence type="ECO:0000256" key="8">
    <source>
        <dbReference type="ARBA" id="ARBA00023235"/>
    </source>
</evidence>
<dbReference type="EC" id="5.2.1.8" evidence="3 11"/>
<dbReference type="InterPro" id="IPR027304">
    <property type="entry name" value="Trigger_fact/SurA_dom_sf"/>
</dbReference>
<comment type="function">
    <text evidence="11">Involved in protein export. Acts as a chaperone by maintaining the newly synthesized protein in an open conformation. Functions as a peptidyl-prolyl cis-trans isomerase.</text>
</comment>
<dbReference type="InterPro" id="IPR008880">
    <property type="entry name" value="Trigger_fac_C"/>
</dbReference>
<organism evidence="15 16">
    <name type="scientific">Microbacterium trichothecenolyticum</name>
    <name type="common">Aureobacterium trichothecenolyticum</name>
    <dbReference type="NCBI Taxonomy" id="69370"/>
    <lineage>
        <taxon>Bacteria</taxon>
        <taxon>Bacillati</taxon>
        <taxon>Actinomycetota</taxon>
        <taxon>Actinomycetes</taxon>
        <taxon>Micrococcales</taxon>
        <taxon>Microbacteriaceae</taxon>
        <taxon>Microbacterium</taxon>
    </lineage>
</organism>
<dbReference type="GO" id="GO:0015031">
    <property type="term" value="P:protein transport"/>
    <property type="evidence" value="ECO:0007669"/>
    <property type="project" value="UniProtKB-UniRule"/>
</dbReference>
<dbReference type="SUPFAM" id="SSF102735">
    <property type="entry name" value="Trigger factor ribosome-binding domain"/>
    <property type="match status" value="1"/>
</dbReference>